<feature type="domain" description="AB hydrolase-1" evidence="1">
    <location>
        <begin position="26"/>
        <end position="253"/>
    </location>
</feature>
<proteinExistence type="predicted"/>
<protein>
    <recommendedName>
        <fullName evidence="1">AB hydrolase-1 domain-containing protein</fullName>
    </recommendedName>
</protein>
<dbReference type="Proteomes" id="UP001501521">
    <property type="component" value="Unassembled WGS sequence"/>
</dbReference>
<sequence length="274" mass="29321">MDLNWTYYSPKTPAERVLIVGPSLGGNAAHQWTKVAAELIDDVRVVFVDLPGGGLGAVWDDADSPSLDTLAAGFAQVADEVRADLGEDVPVYFAGLSISGATALHLARDYDKTFAAVAVVASSAKVGEPERWLERAEAVDERGTQHLVEETTKRWFTPNFRAEHPATVDTIMEGLASTDDHSYAQLCRALAEHDMREDLGLIRIPVMMIAGERDTSTPLANVEAVAEGVLRGALHVVDGAAHLVPVSHPVQVAGLLRGMVDRPLASRVVPESGD</sequence>
<dbReference type="InterPro" id="IPR000073">
    <property type="entry name" value="AB_hydrolase_1"/>
</dbReference>
<dbReference type="SUPFAM" id="SSF53474">
    <property type="entry name" value="alpha/beta-Hydrolases"/>
    <property type="match status" value="1"/>
</dbReference>
<comment type="caution">
    <text evidence="2">The sequence shown here is derived from an EMBL/GenBank/DDBJ whole genome shotgun (WGS) entry which is preliminary data.</text>
</comment>
<dbReference type="InterPro" id="IPR029058">
    <property type="entry name" value="AB_hydrolase_fold"/>
</dbReference>
<dbReference type="RefSeq" id="WP_345580977.1">
    <property type="nucleotide sequence ID" value="NZ_BAABLV010000020.1"/>
</dbReference>
<organism evidence="2 3">
    <name type="scientific">Tessaracoccus lubricantis</name>
    <dbReference type="NCBI Taxonomy" id="545543"/>
    <lineage>
        <taxon>Bacteria</taxon>
        <taxon>Bacillati</taxon>
        <taxon>Actinomycetota</taxon>
        <taxon>Actinomycetes</taxon>
        <taxon>Propionibacteriales</taxon>
        <taxon>Propionibacteriaceae</taxon>
        <taxon>Tessaracoccus</taxon>
    </lineage>
</organism>
<gene>
    <name evidence="2" type="ORF">GCM10025789_13870</name>
</gene>
<evidence type="ECO:0000259" key="1">
    <source>
        <dbReference type="Pfam" id="PF12697"/>
    </source>
</evidence>
<dbReference type="EMBL" id="BAABLV010000020">
    <property type="protein sequence ID" value="GAA4897223.1"/>
    <property type="molecule type" value="Genomic_DNA"/>
</dbReference>
<accession>A0ABP9F9D6</accession>
<name>A0ABP9F9D6_9ACTN</name>
<dbReference type="InterPro" id="IPR050266">
    <property type="entry name" value="AB_hydrolase_sf"/>
</dbReference>
<evidence type="ECO:0000313" key="2">
    <source>
        <dbReference type="EMBL" id="GAA4897223.1"/>
    </source>
</evidence>
<dbReference type="PANTHER" id="PTHR43798">
    <property type="entry name" value="MONOACYLGLYCEROL LIPASE"/>
    <property type="match status" value="1"/>
</dbReference>
<dbReference type="Gene3D" id="3.40.50.1820">
    <property type="entry name" value="alpha/beta hydrolase"/>
    <property type="match status" value="1"/>
</dbReference>
<keyword evidence="3" id="KW-1185">Reference proteome</keyword>
<evidence type="ECO:0000313" key="3">
    <source>
        <dbReference type="Proteomes" id="UP001501521"/>
    </source>
</evidence>
<dbReference type="Pfam" id="PF12697">
    <property type="entry name" value="Abhydrolase_6"/>
    <property type="match status" value="1"/>
</dbReference>
<reference evidence="3" key="1">
    <citation type="journal article" date="2019" name="Int. J. Syst. Evol. Microbiol.">
        <title>The Global Catalogue of Microorganisms (GCM) 10K type strain sequencing project: providing services to taxonomists for standard genome sequencing and annotation.</title>
        <authorList>
            <consortium name="The Broad Institute Genomics Platform"/>
            <consortium name="The Broad Institute Genome Sequencing Center for Infectious Disease"/>
            <person name="Wu L."/>
            <person name="Ma J."/>
        </authorList>
    </citation>
    <scope>NUCLEOTIDE SEQUENCE [LARGE SCALE GENOMIC DNA]</scope>
    <source>
        <strain evidence="3">JCM 19125</strain>
    </source>
</reference>